<reference evidence="1 2" key="1">
    <citation type="submission" date="2015-01" db="EMBL/GenBank/DDBJ databases">
        <title>Evolution of Trichinella species and genotypes.</title>
        <authorList>
            <person name="Korhonen P.K."/>
            <person name="Edoardo P."/>
            <person name="Giuseppe L.R."/>
            <person name="Gasser R.B."/>
        </authorList>
    </citation>
    <scope>NUCLEOTIDE SEQUENCE [LARGE SCALE GENOMIC DNA]</scope>
    <source>
        <strain evidence="1">ISS3</strain>
    </source>
</reference>
<dbReference type="Gene3D" id="2.60.120.920">
    <property type="match status" value="1"/>
</dbReference>
<dbReference type="AlphaFoldDB" id="A0A0V1BA22"/>
<dbReference type="CDD" id="cd12876">
    <property type="entry name" value="SPRY_SOCS3"/>
    <property type="match status" value="1"/>
</dbReference>
<dbReference type="InParanoid" id="A0A0V1BA22"/>
<dbReference type="EMBL" id="JYDH01000076">
    <property type="protein sequence ID" value="KRY33806.1"/>
    <property type="molecule type" value="Genomic_DNA"/>
</dbReference>
<dbReference type="SMART" id="SM00449">
    <property type="entry name" value="SPRY"/>
    <property type="match status" value="1"/>
</dbReference>
<dbReference type="InterPro" id="IPR001870">
    <property type="entry name" value="B30.2/SPRY"/>
</dbReference>
<dbReference type="InterPro" id="IPR050672">
    <property type="entry name" value="FBXO45-Fsn/SPSB_families"/>
</dbReference>
<keyword evidence="2" id="KW-1185">Reference proteome</keyword>
<dbReference type="InterPro" id="IPR013320">
    <property type="entry name" value="ConA-like_dom_sf"/>
</dbReference>
<gene>
    <name evidence="1" type="primary">SPSB3</name>
    <name evidence="1" type="ORF">T01_2415</name>
</gene>
<accession>A0A0V1BA22</accession>
<dbReference type="STRING" id="6334.A0A0V1BA22"/>
<evidence type="ECO:0000313" key="2">
    <source>
        <dbReference type="Proteomes" id="UP000054776"/>
    </source>
</evidence>
<comment type="caution">
    <text evidence="1">The sequence shown here is derived from an EMBL/GenBank/DDBJ whole genome shotgun (WGS) entry which is preliminary data.</text>
</comment>
<name>A0A0V1BA22_TRISP</name>
<dbReference type="PANTHER" id="PTHR12245">
    <property type="entry name" value="SPRY DOMAIN CONTAINING SOCS BOX PROTEIN"/>
    <property type="match status" value="1"/>
</dbReference>
<sequence>MRICQCELPKRANTVDPEWPLKNSCDDCWTWDVDEKNDSIRVYGSYGRSVLFHSDWSNGTVGVRGNRPLSGGRFYWEIDVSHRVFGTSLMFGIGSKRTSMQEYCFVNLIGQDQYSWGLNHKGVIYHAGNGVQYTEPFLEYTPTTVGVLFDSDEGTLTFFKDGVNLGLAFRGVKCSEGLYPMISSTAARTEMTLSVARRTFLSLEDRCYSTLVRQLNSEQDVDKLELPPWMRQELKSRQWWALR</sequence>
<dbReference type="PANTHER" id="PTHR12245:SF12">
    <property type="entry name" value="SPRY DOMAIN-CONTAINING SOCS BOX PROTEIN 3"/>
    <property type="match status" value="1"/>
</dbReference>
<dbReference type="InterPro" id="IPR035754">
    <property type="entry name" value="SPRY_SPSB3"/>
</dbReference>
<dbReference type="InterPro" id="IPR043136">
    <property type="entry name" value="B30.2/SPRY_sf"/>
</dbReference>
<proteinExistence type="predicted"/>
<dbReference type="InterPro" id="IPR003877">
    <property type="entry name" value="SPRY_dom"/>
</dbReference>
<dbReference type="OrthoDB" id="5951542at2759"/>
<organism evidence="1 2">
    <name type="scientific">Trichinella spiralis</name>
    <name type="common">Trichina worm</name>
    <dbReference type="NCBI Taxonomy" id="6334"/>
    <lineage>
        <taxon>Eukaryota</taxon>
        <taxon>Metazoa</taxon>
        <taxon>Ecdysozoa</taxon>
        <taxon>Nematoda</taxon>
        <taxon>Enoplea</taxon>
        <taxon>Dorylaimia</taxon>
        <taxon>Trichinellida</taxon>
        <taxon>Trichinellidae</taxon>
        <taxon>Trichinella</taxon>
    </lineage>
</organism>
<protein>
    <submittedName>
        <fullName evidence="1">SPRY domain-containing SOCS box protein 3</fullName>
    </submittedName>
</protein>
<dbReference type="PROSITE" id="PS50188">
    <property type="entry name" value="B302_SPRY"/>
    <property type="match status" value="1"/>
</dbReference>
<evidence type="ECO:0000313" key="1">
    <source>
        <dbReference type="EMBL" id="KRY33806.1"/>
    </source>
</evidence>
<dbReference type="GO" id="GO:0019005">
    <property type="term" value="C:SCF ubiquitin ligase complex"/>
    <property type="evidence" value="ECO:0007669"/>
    <property type="project" value="TreeGrafter"/>
</dbReference>
<dbReference type="GO" id="GO:0043161">
    <property type="term" value="P:proteasome-mediated ubiquitin-dependent protein catabolic process"/>
    <property type="evidence" value="ECO:0007669"/>
    <property type="project" value="TreeGrafter"/>
</dbReference>
<dbReference type="SUPFAM" id="SSF49899">
    <property type="entry name" value="Concanavalin A-like lectins/glucanases"/>
    <property type="match status" value="1"/>
</dbReference>
<dbReference type="Proteomes" id="UP000054776">
    <property type="component" value="Unassembled WGS sequence"/>
</dbReference>
<dbReference type="Pfam" id="PF00622">
    <property type="entry name" value="SPRY"/>
    <property type="match status" value="1"/>
</dbReference>